<dbReference type="InterPro" id="IPR058163">
    <property type="entry name" value="LysR-type_TF_proteobact-type"/>
</dbReference>
<name>A0A368XN95_9BURK</name>
<evidence type="ECO:0000256" key="2">
    <source>
        <dbReference type="ARBA" id="ARBA00023015"/>
    </source>
</evidence>
<protein>
    <submittedName>
        <fullName evidence="6">LysR family transcriptional regulator</fullName>
    </submittedName>
</protein>
<keyword evidence="3" id="KW-0238">DNA-binding</keyword>
<dbReference type="Proteomes" id="UP000252884">
    <property type="component" value="Unassembled WGS sequence"/>
</dbReference>
<dbReference type="SUPFAM" id="SSF53850">
    <property type="entry name" value="Periplasmic binding protein-like II"/>
    <property type="match status" value="1"/>
</dbReference>
<dbReference type="RefSeq" id="WP_114470996.1">
    <property type="nucleotide sequence ID" value="NZ_QPJK01000009.1"/>
</dbReference>
<keyword evidence="4" id="KW-0804">Transcription</keyword>
<organism evidence="6 7">
    <name type="scientific">Pseudorhodoferax soli</name>
    <dbReference type="NCBI Taxonomy" id="545864"/>
    <lineage>
        <taxon>Bacteria</taxon>
        <taxon>Pseudomonadati</taxon>
        <taxon>Pseudomonadota</taxon>
        <taxon>Betaproteobacteria</taxon>
        <taxon>Burkholderiales</taxon>
        <taxon>Comamonadaceae</taxon>
    </lineage>
</organism>
<dbReference type="GO" id="GO:0006351">
    <property type="term" value="P:DNA-templated transcription"/>
    <property type="evidence" value="ECO:0007669"/>
    <property type="project" value="TreeGrafter"/>
</dbReference>
<dbReference type="Gene3D" id="1.10.10.10">
    <property type="entry name" value="Winged helix-like DNA-binding domain superfamily/Winged helix DNA-binding domain"/>
    <property type="match status" value="1"/>
</dbReference>
<dbReference type="Gene3D" id="3.40.190.290">
    <property type="match status" value="1"/>
</dbReference>
<dbReference type="PANTHER" id="PTHR30537">
    <property type="entry name" value="HTH-TYPE TRANSCRIPTIONAL REGULATOR"/>
    <property type="match status" value="1"/>
</dbReference>
<comment type="similarity">
    <text evidence="1">Belongs to the LysR transcriptional regulatory family.</text>
</comment>
<dbReference type="InterPro" id="IPR000847">
    <property type="entry name" value="LysR_HTH_N"/>
</dbReference>
<evidence type="ECO:0000256" key="4">
    <source>
        <dbReference type="ARBA" id="ARBA00023163"/>
    </source>
</evidence>
<dbReference type="InterPro" id="IPR036388">
    <property type="entry name" value="WH-like_DNA-bd_sf"/>
</dbReference>
<dbReference type="Pfam" id="PF03466">
    <property type="entry name" value="LysR_substrate"/>
    <property type="match status" value="1"/>
</dbReference>
<dbReference type="PROSITE" id="PS50931">
    <property type="entry name" value="HTH_LYSR"/>
    <property type="match status" value="1"/>
</dbReference>
<accession>A0A368XN95</accession>
<dbReference type="FunFam" id="1.10.10.10:FF:000001">
    <property type="entry name" value="LysR family transcriptional regulator"/>
    <property type="match status" value="1"/>
</dbReference>
<evidence type="ECO:0000259" key="5">
    <source>
        <dbReference type="PROSITE" id="PS50931"/>
    </source>
</evidence>
<feature type="domain" description="HTH lysR-type" evidence="5">
    <location>
        <begin position="1"/>
        <end position="59"/>
    </location>
</feature>
<dbReference type="GO" id="GO:0003700">
    <property type="term" value="F:DNA-binding transcription factor activity"/>
    <property type="evidence" value="ECO:0007669"/>
    <property type="project" value="InterPro"/>
</dbReference>
<evidence type="ECO:0000313" key="6">
    <source>
        <dbReference type="EMBL" id="RCW67494.1"/>
    </source>
</evidence>
<dbReference type="PANTHER" id="PTHR30537:SF5">
    <property type="entry name" value="HTH-TYPE TRANSCRIPTIONAL ACTIVATOR TTDR-RELATED"/>
    <property type="match status" value="1"/>
</dbReference>
<dbReference type="InterPro" id="IPR036390">
    <property type="entry name" value="WH_DNA-bd_sf"/>
</dbReference>
<reference evidence="6 7" key="1">
    <citation type="submission" date="2018-07" db="EMBL/GenBank/DDBJ databases">
        <title>Genomic Encyclopedia of Type Strains, Phase IV (KMG-IV): sequencing the most valuable type-strain genomes for metagenomic binning, comparative biology and taxonomic classification.</title>
        <authorList>
            <person name="Goeker M."/>
        </authorList>
    </citation>
    <scope>NUCLEOTIDE SEQUENCE [LARGE SCALE GENOMIC DNA]</scope>
    <source>
        <strain evidence="6 7">DSM 21634</strain>
    </source>
</reference>
<dbReference type="CDD" id="cd08422">
    <property type="entry name" value="PBP2_CrgA_like"/>
    <property type="match status" value="1"/>
</dbReference>
<comment type="caution">
    <text evidence="6">The sequence shown here is derived from an EMBL/GenBank/DDBJ whole genome shotgun (WGS) entry which is preliminary data.</text>
</comment>
<dbReference type="OrthoDB" id="9080899at2"/>
<dbReference type="SUPFAM" id="SSF46785">
    <property type="entry name" value="Winged helix' DNA-binding domain"/>
    <property type="match status" value="1"/>
</dbReference>
<evidence type="ECO:0000256" key="1">
    <source>
        <dbReference type="ARBA" id="ARBA00009437"/>
    </source>
</evidence>
<evidence type="ECO:0000256" key="3">
    <source>
        <dbReference type="ARBA" id="ARBA00023125"/>
    </source>
</evidence>
<gene>
    <name evidence="6" type="ORF">DES41_109217</name>
</gene>
<dbReference type="Pfam" id="PF00126">
    <property type="entry name" value="HTH_1"/>
    <property type="match status" value="1"/>
</dbReference>
<proteinExistence type="inferred from homology"/>
<dbReference type="AlphaFoldDB" id="A0A368XN95"/>
<dbReference type="GO" id="GO:0043565">
    <property type="term" value="F:sequence-specific DNA binding"/>
    <property type="evidence" value="ECO:0007669"/>
    <property type="project" value="TreeGrafter"/>
</dbReference>
<evidence type="ECO:0000313" key="7">
    <source>
        <dbReference type="Proteomes" id="UP000252884"/>
    </source>
</evidence>
<dbReference type="EMBL" id="QPJK01000009">
    <property type="protein sequence ID" value="RCW67494.1"/>
    <property type="molecule type" value="Genomic_DNA"/>
</dbReference>
<sequence>MDELKTMRTFVKVVDEGSFAGAARALNVANSVVTRAVAELEESLKSRLLNRTTRALSLTDVGTQYLERVRSILEDIDDANNQASEATGEVRGQLRVAAPQEFLIASLARLVPRFAQRHPGLKIQLLLSSPEATVPDDAADVTILIHNPDPLDGNFVARLLAHAEVVLCATPEYLRQHAPIAKPEDLLQHTILVPESAFERKVWLFHSNGRDGTPETATLQPQRSAITSHNAAVLIAAARGHFGIAGALSLNVADDLRAGTLQRVLPAWAAASYRVYAAVPSRSHLPRRTRAFIEFLVEHYGGEPVDPWVSGRVL</sequence>
<keyword evidence="7" id="KW-1185">Reference proteome</keyword>
<dbReference type="InterPro" id="IPR005119">
    <property type="entry name" value="LysR_subst-bd"/>
</dbReference>
<keyword evidence="2" id="KW-0805">Transcription regulation</keyword>